<keyword evidence="8" id="KW-0133">Cell shape</keyword>
<dbReference type="GO" id="GO:0008955">
    <property type="term" value="F:peptidoglycan glycosyltransferase activity"/>
    <property type="evidence" value="ECO:0007669"/>
    <property type="project" value="UniProtKB-EC"/>
</dbReference>
<evidence type="ECO:0000256" key="11">
    <source>
        <dbReference type="ARBA" id="ARBA00023316"/>
    </source>
</evidence>
<evidence type="ECO:0000256" key="1">
    <source>
        <dbReference type="ARBA" id="ARBA00007090"/>
    </source>
</evidence>
<dbReference type="RefSeq" id="WP_109687278.1">
    <property type="nucleotide sequence ID" value="NZ_QGDN01000001.1"/>
</dbReference>
<keyword evidence="11" id="KW-0961">Cell wall biogenesis/degradation</keyword>
<dbReference type="PANTHER" id="PTHR32282">
    <property type="entry name" value="BINDING PROTEIN TRANSPEPTIDASE, PUTATIVE-RELATED"/>
    <property type="match status" value="1"/>
</dbReference>
<keyword evidence="15" id="KW-0812">Transmembrane</keyword>
<dbReference type="InterPro" id="IPR036950">
    <property type="entry name" value="PBP_transglycosylase"/>
</dbReference>
<dbReference type="PANTHER" id="PTHR32282:SF34">
    <property type="entry name" value="PENICILLIN-BINDING PROTEIN 1A"/>
    <property type="match status" value="1"/>
</dbReference>
<keyword evidence="9" id="KW-0573">Peptidoglycan synthesis</keyword>
<accession>A0A2Y8ZZU2</accession>
<dbReference type="InterPro" id="IPR001264">
    <property type="entry name" value="Glyco_trans_51"/>
</dbReference>
<evidence type="ECO:0000256" key="9">
    <source>
        <dbReference type="ARBA" id="ARBA00022984"/>
    </source>
</evidence>
<dbReference type="GO" id="GO:0008360">
    <property type="term" value="P:regulation of cell shape"/>
    <property type="evidence" value="ECO:0007669"/>
    <property type="project" value="UniProtKB-KW"/>
</dbReference>
<dbReference type="GO" id="GO:0009252">
    <property type="term" value="P:peptidoglycan biosynthetic process"/>
    <property type="evidence" value="ECO:0007669"/>
    <property type="project" value="UniProtKB-KW"/>
</dbReference>
<feature type="compositionally biased region" description="Polar residues" evidence="14">
    <location>
        <begin position="672"/>
        <end position="685"/>
    </location>
</feature>
<dbReference type="GO" id="GO:0030288">
    <property type="term" value="C:outer membrane-bounded periplasmic space"/>
    <property type="evidence" value="ECO:0007669"/>
    <property type="project" value="TreeGrafter"/>
</dbReference>
<dbReference type="InterPro" id="IPR050396">
    <property type="entry name" value="Glycosyltr_51/Transpeptidase"/>
</dbReference>
<dbReference type="InterPro" id="IPR012338">
    <property type="entry name" value="Beta-lactam/transpept-like"/>
</dbReference>
<evidence type="ECO:0000256" key="15">
    <source>
        <dbReference type="SAM" id="Phobius"/>
    </source>
</evidence>
<dbReference type="Pfam" id="PF00912">
    <property type="entry name" value="Transgly"/>
    <property type="match status" value="1"/>
</dbReference>
<comment type="similarity">
    <text evidence="1">In the C-terminal section; belongs to the transpeptidase family.</text>
</comment>
<feature type="compositionally biased region" description="Polar residues" evidence="14">
    <location>
        <begin position="1"/>
        <end position="17"/>
    </location>
</feature>
<dbReference type="SUPFAM" id="SSF56601">
    <property type="entry name" value="beta-lactamase/transpeptidase-like"/>
    <property type="match status" value="1"/>
</dbReference>
<keyword evidence="5" id="KW-0328">Glycosyltransferase</keyword>
<protein>
    <submittedName>
        <fullName evidence="18">Membrane carboxypeptidase (Penicillin-binding protein)</fullName>
    </submittedName>
</protein>
<feature type="region of interest" description="Disordered" evidence="14">
    <location>
        <begin position="1"/>
        <end position="34"/>
    </location>
</feature>
<comment type="catalytic activity">
    <reaction evidence="13">
        <text>[GlcNAc-(1-&gt;4)-Mur2Ac(oyl-L-Ala-gamma-D-Glu-L-Lys-D-Ala-D-Ala)](n)-di-trans,octa-cis-undecaprenyl diphosphate + beta-D-GlcNAc-(1-&gt;4)-Mur2Ac(oyl-L-Ala-gamma-D-Glu-L-Lys-D-Ala-D-Ala)-di-trans,octa-cis-undecaprenyl diphosphate = [GlcNAc-(1-&gt;4)-Mur2Ac(oyl-L-Ala-gamma-D-Glu-L-Lys-D-Ala-D-Ala)](n+1)-di-trans,octa-cis-undecaprenyl diphosphate + di-trans,octa-cis-undecaprenyl diphosphate + H(+)</text>
        <dbReference type="Rhea" id="RHEA:23708"/>
        <dbReference type="Rhea" id="RHEA-COMP:9602"/>
        <dbReference type="Rhea" id="RHEA-COMP:9603"/>
        <dbReference type="ChEBI" id="CHEBI:15378"/>
        <dbReference type="ChEBI" id="CHEBI:58405"/>
        <dbReference type="ChEBI" id="CHEBI:60033"/>
        <dbReference type="ChEBI" id="CHEBI:78435"/>
        <dbReference type="EC" id="2.4.99.28"/>
    </reaction>
</comment>
<evidence type="ECO:0000256" key="6">
    <source>
        <dbReference type="ARBA" id="ARBA00022679"/>
    </source>
</evidence>
<dbReference type="GO" id="GO:0006508">
    <property type="term" value="P:proteolysis"/>
    <property type="evidence" value="ECO:0007669"/>
    <property type="project" value="UniProtKB-KW"/>
</dbReference>
<evidence type="ECO:0000313" key="19">
    <source>
        <dbReference type="Proteomes" id="UP000250028"/>
    </source>
</evidence>
<feature type="transmembrane region" description="Helical" evidence="15">
    <location>
        <begin position="39"/>
        <end position="67"/>
    </location>
</feature>
<feature type="region of interest" description="Disordered" evidence="14">
    <location>
        <begin position="570"/>
        <end position="606"/>
    </location>
</feature>
<dbReference type="GO" id="GO:0008658">
    <property type="term" value="F:penicillin binding"/>
    <property type="evidence" value="ECO:0007669"/>
    <property type="project" value="InterPro"/>
</dbReference>
<dbReference type="FunFam" id="1.10.3810.10:FF:000001">
    <property type="entry name" value="Penicillin-binding protein 1A"/>
    <property type="match status" value="1"/>
</dbReference>
<gene>
    <name evidence="18" type="ORF">SAMN04489750_3151</name>
</gene>
<dbReference type="GO" id="GO:0009002">
    <property type="term" value="F:serine-type D-Ala-D-Ala carboxypeptidase activity"/>
    <property type="evidence" value="ECO:0007669"/>
    <property type="project" value="UniProtKB-EC"/>
</dbReference>
<sequence length="774" mass="82335">MSDQSDVPADTATTTHGRPTKRSSGRPKKKKKQKKKHGLFFKVVVGTLLGLLGLMLAVIAALVVIYFTTDIPQANADATKQISIAYYDDGKTEIGRLGSINRVPVTLDKVPVQTQHAFLAAEDRNFYENKGVSPTGILRALWSNIRGGSIKGGGSTITQQYVKNYFLTQDQSMSRKLREAMIAIKIDQKYSKDQILEDYLNNVYFGRGAYGIQAGAQAYFGVDSDKLTLNQGIFLASVINAPSLFDPAYAEGNMARAQSRAAYVADGMVTKGWLTQEERAKLTLPTFPVIKQKSSVSGPNGYIIQALRKEMINKLDMTDNDIDRGGLRIVTTINKKDQDAAIAAVNKVVPEDIRNQGNIHTGLMAQKPDGAVVAMYAGTDPQKEASATQYQLLQGGSSFKVFGLAAAMKQGMNPSTTYYNGPAELYVGGSGNGSVVHNFGNESFGRINLVTALAHSVNTVFVQLNKDLGDDYKPTLQAAQDLGIPATDPGMLDTKEPATFINNILGTPAVKVADMATAYNTINNNGTRVDQYFISKITSAGGGADYTHSQSGTEVLTKDQATTLTRAMSHVLTDRGATGSTANDILGRPAAGKTGTSGTTSESGAIWFTGYTPGQLTTSVGMFKPNSQGGTDGQITYNGQPATGGALAARVWGYFMKSALAGQPVAELPKSSGDSGATFTRQPTYTSRETQPQTTTSTPSSTVTTSEPPTSTTSTTTTPTPTSTTTQPPSTSTTQPTPTRTQEPTTTVSREPEPSSTQAQSATQSEEPKVPVAP</sequence>
<keyword evidence="15" id="KW-1133">Transmembrane helix</keyword>
<keyword evidence="6" id="KW-0808">Transferase</keyword>
<dbReference type="InterPro" id="IPR023346">
    <property type="entry name" value="Lysozyme-like_dom_sf"/>
</dbReference>
<dbReference type="SUPFAM" id="SSF53955">
    <property type="entry name" value="Lysozyme-like"/>
    <property type="match status" value="1"/>
</dbReference>
<comment type="catalytic activity">
    <reaction evidence="12">
        <text>Preferential cleavage: (Ac)2-L-Lys-D-Ala-|-D-Ala. Also transpeptidation of peptidyl-alanyl moieties that are N-acyl substituents of D-alanine.</text>
        <dbReference type="EC" id="3.4.16.4"/>
    </reaction>
</comment>
<proteinExistence type="inferred from homology"/>
<comment type="similarity">
    <text evidence="2">In the N-terminal section; belongs to the glycosyltransferase 51 family.</text>
</comment>
<dbReference type="Pfam" id="PF00905">
    <property type="entry name" value="Transpeptidase"/>
    <property type="match status" value="1"/>
</dbReference>
<evidence type="ECO:0000256" key="2">
    <source>
        <dbReference type="ARBA" id="ARBA00007739"/>
    </source>
</evidence>
<dbReference type="InterPro" id="IPR001460">
    <property type="entry name" value="PCN-bd_Tpept"/>
</dbReference>
<dbReference type="Proteomes" id="UP000250028">
    <property type="component" value="Unassembled WGS sequence"/>
</dbReference>
<keyword evidence="19" id="KW-1185">Reference proteome</keyword>
<dbReference type="GO" id="GO:0071555">
    <property type="term" value="P:cell wall organization"/>
    <property type="evidence" value="ECO:0007669"/>
    <property type="project" value="UniProtKB-KW"/>
</dbReference>
<dbReference type="Gene3D" id="1.10.3810.10">
    <property type="entry name" value="Biosynthetic peptidoglycan transglycosylase-like"/>
    <property type="match status" value="1"/>
</dbReference>
<feature type="domain" description="Penicillin-binding protein transpeptidase" evidence="16">
    <location>
        <begin position="367"/>
        <end position="614"/>
    </location>
</feature>
<dbReference type="EMBL" id="UESZ01000001">
    <property type="protein sequence ID" value="SSA35779.1"/>
    <property type="molecule type" value="Genomic_DNA"/>
</dbReference>
<feature type="region of interest" description="Disordered" evidence="14">
    <location>
        <begin position="666"/>
        <end position="774"/>
    </location>
</feature>
<evidence type="ECO:0000256" key="13">
    <source>
        <dbReference type="ARBA" id="ARBA00049902"/>
    </source>
</evidence>
<reference evidence="19" key="1">
    <citation type="submission" date="2016-10" db="EMBL/GenBank/DDBJ databases">
        <authorList>
            <person name="Varghese N."/>
            <person name="Submissions S."/>
        </authorList>
    </citation>
    <scope>NUCLEOTIDE SEQUENCE [LARGE SCALE GENOMIC DNA]</scope>
    <source>
        <strain evidence="19">DSM 22951</strain>
    </source>
</reference>
<evidence type="ECO:0000256" key="7">
    <source>
        <dbReference type="ARBA" id="ARBA00022801"/>
    </source>
</evidence>
<evidence type="ECO:0000313" key="18">
    <source>
        <dbReference type="EMBL" id="SSA35779.1"/>
    </source>
</evidence>
<feature type="domain" description="Glycosyl transferase family 51" evidence="17">
    <location>
        <begin position="94"/>
        <end position="268"/>
    </location>
</feature>
<feature type="compositionally biased region" description="Low complexity" evidence="14">
    <location>
        <begin position="686"/>
        <end position="765"/>
    </location>
</feature>
<evidence type="ECO:0000256" key="12">
    <source>
        <dbReference type="ARBA" id="ARBA00034000"/>
    </source>
</evidence>
<evidence type="ECO:0000256" key="10">
    <source>
        <dbReference type="ARBA" id="ARBA00023268"/>
    </source>
</evidence>
<name>A0A2Y8ZZU2_9MICO</name>
<evidence type="ECO:0000256" key="14">
    <source>
        <dbReference type="SAM" id="MobiDB-lite"/>
    </source>
</evidence>
<keyword evidence="7" id="KW-0378">Hydrolase</keyword>
<evidence type="ECO:0000256" key="3">
    <source>
        <dbReference type="ARBA" id="ARBA00022645"/>
    </source>
</evidence>
<dbReference type="Gene3D" id="3.40.710.10">
    <property type="entry name" value="DD-peptidase/beta-lactamase superfamily"/>
    <property type="match status" value="1"/>
</dbReference>
<keyword evidence="10" id="KW-0511">Multifunctional enzyme</keyword>
<keyword evidence="3 18" id="KW-0121">Carboxypeptidase</keyword>
<feature type="compositionally biased region" description="Low complexity" evidence="14">
    <location>
        <begin position="590"/>
        <end position="605"/>
    </location>
</feature>
<dbReference type="AlphaFoldDB" id="A0A2Y8ZZU2"/>
<evidence type="ECO:0000259" key="17">
    <source>
        <dbReference type="Pfam" id="PF00912"/>
    </source>
</evidence>
<organism evidence="18 19">
    <name type="scientific">Branchiibius hedensis</name>
    <dbReference type="NCBI Taxonomy" id="672460"/>
    <lineage>
        <taxon>Bacteria</taxon>
        <taxon>Bacillati</taxon>
        <taxon>Actinomycetota</taxon>
        <taxon>Actinomycetes</taxon>
        <taxon>Micrococcales</taxon>
        <taxon>Dermacoccaceae</taxon>
        <taxon>Branchiibius</taxon>
    </lineage>
</organism>
<evidence type="ECO:0000259" key="16">
    <source>
        <dbReference type="Pfam" id="PF00905"/>
    </source>
</evidence>
<evidence type="ECO:0000256" key="5">
    <source>
        <dbReference type="ARBA" id="ARBA00022676"/>
    </source>
</evidence>
<evidence type="ECO:0000256" key="4">
    <source>
        <dbReference type="ARBA" id="ARBA00022670"/>
    </source>
</evidence>
<feature type="compositionally biased region" description="Basic residues" evidence="14">
    <location>
        <begin position="18"/>
        <end position="34"/>
    </location>
</feature>
<dbReference type="OrthoDB" id="9766909at2"/>
<evidence type="ECO:0000256" key="8">
    <source>
        <dbReference type="ARBA" id="ARBA00022960"/>
    </source>
</evidence>
<keyword evidence="4" id="KW-0645">Protease</keyword>
<keyword evidence="15" id="KW-0472">Membrane</keyword>